<evidence type="ECO:0000256" key="1">
    <source>
        <dbReference type="SAM" id="SignalP"/>
    </source>
</evidence>
<dbReference type="OrthoDB" id="127298at2"/>
<keyword evidence="1" id="KW-0732">Signal</keyword>
<proteinExistence type="predicted"/>
<dbReference type="SUPFAM" id="SSF51445">
    <property type="entry name" value="(Trans)glycosidases"/>
    <property type="match status" value="1"/>
</dbReference>
<dbReference type="STRING" id="234267.Acid_0019"/>
<feature type="chain" id="PRO_5004163639" description="Glycosyl hydrolase-like 10 domain-containing protein" evidence="1">
    <location>
        <begin position="20"/>
        <end position="662"/>
    </location>
</feature>
<dbReference type="Gene3D" id="3.20.20.80">
    <property type="entry name" value="Glycosidases"/>
    <property type="match status" value="1"/>
</dbReference>
<evidence type="ECO:0008006" key="3">
    <source>
        <dbReference type="Google" id="ProtNLM"/>
    </source>
</evidence>
<dbReference type="AlphaFoldDB" id="Q02D31"/>
<dbReference type="CDD" id="cd00551">
    <property type="entry name" value="AmyAc_family"/>
    <property type="match status" value="1"/>
</dbReference>
<reference evidence="2" key="1">
    <citation type="submission" date="2006-10" db="EMBL/GenBank/DDBJ databases">
        <title>Complete sequence of Solibacter usitatus Ellin6076.</title>
        <authorList>
            <consortium name="US DOE Joint Genome Institute"/>
            <person name="Copeland A."/>
            <person name="Lucas S."/>
            <person name="Lapidus A."/>
            <person name="Barry K."/>
            <person name="Detter J.C."/>
            <person name="Glavina del Rio T."/>
            <person name="Hammon N."/>
            <person name="Israni S."/>
            <person name="Dalin E."/>
            <person name="Tice H."/>
            <person name="Pitluck S."/>
            <person name="Thompson L.S."/>
            <person name="Brettin T."/>
            <person name="Bruce D."/>
            <person name="Han C."/>
            <person name="Tapia R."/>
            <person name="Gilna P."/>
            <person name="Schmutz J."/>
            <person name="Larimer F."/>
            <person name="Land M."/>
            <person name="Hauser L."/>
            <person name="Kyrpides N."/>
            <person name="Mikhailova N."/>
            <person name="Janssen P.H."/>
            <person name="Kuske C.R."/>
            <person name="Richardson P."/>
        </authorList>
    </citation>
    <scope>NUCLEOTIDE SEQUENCE</scope>
    <source>
        <strain evidence="2">Ellin6076</strain>
    </source>
</reference>
<dbReference type="KEGG" id="sus:Acid_0019"/>
<dbReference type="HOGENOM" id="CLU_414409_0_0_0"/>
<protein>
    <recommendedName>
        <fullName evidence="3">Glycosyl hydrolase-like 10 domain-containing protein</fullName>
    </recommendedName>
</protein>
<feature type="signal peptide" evidence="1">
    <location>
        <begin position="1"/>
        <end position="19"/>
    </location>
</feature>
<sequence precursor="true">MPFRARFLALFLVSLALPAADMPYFSVLSEDAGAWPKILGSIGLQSQPAGLARIFVARTGASASVEWPSRIEHGAILILEGESSLADTFGFRRSNRDPVKVQSLTDVHRPNLPVIWEKGLELPLYDVPEVSQVFARERWTGAPLAAGFKRGAGAVLWVAVPPGERGHERFPYLLNALADLGLDPPFRSNRLWAFFDSAYRSRVDVEYFAARWHKAGIAALQVAAWHNFEPDAGRDEYLRKLIEACHRQGILVYAWFELPHVSEKFWADHPEWREKTAVQQDAQLDWRKLMNLSNRDCFRAVSAGARDLLGRFDWDGVNLAELYFESLEGTGNPSRFTPMNADVRAAFQRKSGFDPIEIFGARKDAASRTAFLDFRAELARNMQEEWIGEMEQVRRVKPHLDLVLTHVDDRFDTGMRDAIGADAARVLPLLDTRSFTFLIEDPATVWHLGPERYTAIAERYRALTPRPDKLAIDLNIVERYQDVYPTRQQTGTELFQLVHHAAASFPRVALYFENSLLPPDLQFLSSAAASVLRYERMGAKTVIDSVGGVGIPWKGGAKVDGQSWPAQDDDTLWLPAGPHAVEAAAAAAGPRLVSMTGELKAVRPAGPHGIEFTYQSVARAIAIVSRKVIHMQIDGEEQAIPAAEGNVLLLPRGQHVVTLTTD</sequence>
<dbReference type="eggNOG" id="ENOG5033RD9">
    <property type="taxonomic scope" value="Bacteria"/>
</dbReference>
<name>Q02D31_SOLUE</name>
<dbReference type="EMBL" id="CP000473">
    <property type="protein sequence ID" value="ABJ81035.1"/>
    <property type="molecule type" value="Genomic_DNA"/>
</dbReference>
<dbReference type="InterPro" id="IPR017853">
    <property type="entry name" value="GH"/>
</dbReference>
<accession>Q02D31</accession>
<organism evidence="2">
    <name type="scientific">Solibacter usitatus (strain Ellin6076)</name>
    <dbReference type="NCBI Taxonomy" id="234267"/>
    <lineage>
        <taxon>Bacteria</taxon>
        <taxon>Pseudomonadati</taxon>
        <taxon>Acidobacteriota</taxon>
        <taxon>Terriglobia</taxon>
        <taxon>Bryobacterales</taxon>
        <taxon>Solibacteraceae</taxon>
        <taxon>Candidatus Solibacter</taxon>
    </lineage>
</organism>
<dbReference type="InParanoid" id="Q02D31"/>
<gene>
    <name evidence="2" type="ordered locus">Acid_0019</name>
</gene>
<evidence type="ECO:0000313" key="2">
    <source>
        <dbReference type="EMBL" id="ABJ81035.1"/>
    </source>
</evidence>